<dbReference type="GO" id="GO:0005506">
    <property type="term" value="F:iron ion binding"/>
    <property type="evidence" value="ECO:0007669"/>
    <property type="project" value="InterPro"/>
</dbReference>
<dbReference type="GO" id="GO:0016705">
    <property type="term" value="F:oxidoreductase activity, acting on paired donors, with incorporation or reduction of molecular oxygen"/>
    <property type="evidence" value="ECO:0007669"/>
    <property type="project" value="InterPro"/>
</dbReference>
<keyword evidence="4" id="KW-0503">Monooxygenase</keyword>
<reference evidence="6 7" key="2">
    <citation type="submission" date="2020-07" db="EMBL/GenBank/DDBJ databases">
        <authorList>
            <person name="Yu X."/>
        </authorList>
    </citation>
    <scope>NUCLEOTIDE SEQUENCE [LARGE SCALE GENOMIC DNA]</scope>
    <source>
        <strain evidence="7">24</strain>
    </source>
</reference>
<evidence type="ECO:0000256" key="1">
    <source>
        <dbReference type="ARBA" id="ARBA00001971"/>
    </source>
</evidence>
<comment type="cofactor">
    <cofactor evidence="1 3">
        <name>heme</name>
        <dbReference type="ChEBI" id="CHEBI:30413"/>
    </cofactor>
</comment>
<organism evidence="6 7">
    <name type="scientific">Mycobacterium vicinigordonae</name>
    <dbReference type="NCBI Taxonomy" id="1719132"/>
    <lineage>
        <taxon>Bacteria</taxon>
        <taxon>Bacillati</taxon>
        <taxon>Actinomycetota</taxon>
        <taxon>Actinomycetes</taxon>
        <taxon>Mycobacteriales</taxon>
        <taxon>Mycobacteriaceae</taxon>
        <taxon>Mycobacterium</taxon>
    </lineage>
</organism>
<dbReference type="PANTHER" id="PTHR24305">
    <property type="entry name" value="CYTOCHROME P450"/>
    <property type="match status" value="1"/>
</dbReference>
<dbReference type="PANTHER" id="PTHR24305:SF166">
    <property type="entry name" value="CYTOCHROME P450 12A4, MITOCHONDRIAL-RELATED"/>
    <property type="match status" value="1"/>
</dbReference>
<dbReference type="CDD" id="cd11053">
    <property type="entry name" value="CYP110-like"/>
    <property type="match status" value="1"/>
</dbReference>
<dbReference type="GO" id="GO:0020037">
    <property type="term" value="F:heme binding"/>
    <property type="evidence" value="ECO:0007669"/>
    <property type="project" value="InterPro"/>
</dbReference>
<sequence>MSDSAPTALPPGPRLPLIAQSALMLRYGLRFLTGCQRRYGDVFTLREPLAGTVVYLANPADIKTVFAGDPRVFHAGEAHWYLSGVLGETSIFVIDEDEHRDRRRLMMPAFHRDAVARQADQMAQITIENLAGWPVGKSFPVASKMTEITLEVILRTVIGATDPQRLAKLRRVVPRLLYLSAWETPAIAKPSLQRHGPWRALGRRFEETDALLYAEIADRRADPDIAERTDVLAMLIRSTDEDGRSMGDPELRDQLLTLIAAGHETTASAMSWVLERLVRHPSVLAKSVWAADASAAGDPAGDEYLDAVIKETLRVRPIIFSSGRILKEPTEVGGYLLPAGVTVNPGIGLVHARAELYPEPDRFDPDRMLGATLSPTTWLPFGGGNRRCLGAIFAQVEMRVVLREILRRLELNTTTEEDEKQKSKHVTLVPHLGARIEIRAVREVSSAPPRPVQPPGCPVNAKTTTPSSDKRPS</sequence>
<dbReference type="PROSITE" id="PS00086">
    <property type="entry name" value="CYTOCHROME_P450"/>
    <property type="match status" value="1"/>
</dbReference>
<proteinExistence type="inferred from homology"/>
<dbReference type="InterPro" id="IPR050121">
    <property type="entry name" value="Cytochrome_P450_monoxygenase"/>
</dbReference>
<keyword evidence="4" id="KW-0560">Oxidoreductase</keyword>
<dbReference type="InterPro" id="IPR001128">
    <property type="entry name" value="Cyt_P450"/>
</dbReference>
<dbReference type="KEGG" id="mgor:H0P51_02015"/>
<keyword evidence="3 4" id="KW-0349">Heme</keyword>
<dbReference type="Gene3D" id="1.10.630.10">
    <property type="entry name" value="Cytochrome P450"/>
    <property type="match status" value="1"/>
</dbReference>
<evidence type="ECO:0000256" key="3">
    <source>
        <dbReference type="PIRSR" id="PIRSR602401-1"/>
    </source>
</evidence>
<dbReference type="InterPro" id="IPR017972">
    <property type="entry name" value="Cyt_P450_CS"/>
</dbReference>
<keyword evidence="3 4" id="KW-0408">Iron</keyword>
<dbReference type="InterPro" id="IPR002401">
    <property type="entry name" value="Cyt_P450_E_grp-I"/>
</dbReference>
<comment type="similarity">
    <text evidence="2 4">Belongs to the cytochrome P450 family.</text>
</comment>
<keyword evidence="7" id="KW-1185">Reference proteome</keyword>
<feature type="region of interest" description="Disordered" evidence="5">
    <location>
        <begin position="442"/>
        <end position="473"/>
    </location>
</feature>
<evidence type="ECO:0000256" key="2">
    <source>
        <dbReference type="ARBA" id="ARBA00010617"/>
    </source>
</evidence>
<dbReference type="RefSeq" id="WP_180916406.1">
    <property type="nucleotide sequence ID" value="NZ_CP059165.1"/>
</dbReference>
<dbReference type="AlphaFoldDB" id="A0A7D6E947"/>
<reference evidence="7" key="1">
    <citation type="submission" date="2020-07" db="EMBL/GenBank/DDBJ databases">
        <title>Description of Mycobacterium gordonae subsp. intergordonae subsp.nov. and Mycobacterium gordonae subsp. gordonae subsp. nov.</title>
        <authorList>
            <person name="Yu X."/>
        </authorList>
    </citation>
    <scope>NUCLEOTIDE SEQUENCE [LARGE SCALE GENOMIC DNA]</scope>
    <source>
        <strain evidence="7">24</strain>
    </source>
</reference>
<evidence type="ECO:0000256" key="5">
    <source>
        <dbReference type="SAM" id="MobiDB-lite"/>
    </source>
</evidence>
<dbReference type="Pfam" id="PF00067">
    <property type="entry name" value="p450"/>
    <property type="match status" value="1"/>
</dbReference>
<dbReference type="SUPFAM" id="SSF48264">
    <property type="entry name" value="Cytochrome P450"/>
    <property type="match status" value="1"/>
</dbReference>
<name>A0A7D6E947_9MYCO</name>
<gene>
    <name evidence="6" type="ORF">H0P51_02015</name>
</gene>
<accession>A0A7D6E947</accession>
<evidence type="ECO:0000256" key="4">
    <source>
        <dbReference type="RuleBase" id="RU000461"/>
    </source>
</evidence>
<dbReference type="EMBL" id="CP059165">
    <property type="protein sequence ID" value="QLL07805.1"/>
    <property type="molecule type" value="Genomic_DNA"/>
</dbReference>
<dbReference type="InterPro" id="IPR036396">
    <property type="entry name" value="Cyt_P450_sf"/>
</dbReference>
<feature type="binding site" description="axial binding residue" evidence="3">
    <location>
        <position position="388"/>
    </location>
    <ligand>
        <name>heme</name>
        <dbReference type="ChEBI" id="CHEBI:30413"/>
    </ligand>
    <ligandPart>
        <name>Fe</name>
        <dbReference type="ChEBI" id="CHEBI:18248"/>
    </ligandPart>
</feature>
<dbReference type="Proteomes" id="UP000510682">
    <property type="component" value="Chromosome"/>
</dbReference>
<evidence type="ECO:0000313" key="7">
    <source>
        <dbReference type="Proteomes" id="UP000510682"/>
    </source>
</evidence>
<dbReference type="PRINTS" id="PR00463">
    <property type="entry name" value="EP450I"/>
</dbReference>
<evidence type="ECO:0000313" key="6">
    <source>
        <dbReference type="EMBL" id="QLL07805.1"/>
    </source>
</evidence>
<protein>
    <submittedName>
        <fullName evidence="6">Cytochrome P450</fullName>
    </submittedName>
</protein>
<dbReference type="GO" id="GO:0004497">
    <property type="term" value="F:monooxygenase activity"/>
    <property type="evidence" value="ECO:0007669"/>
    <property type="project" value="UniProtKB-KW"/>
</dbReference>
<feature type="compositionally biased region" description="Pro residues" evidence="5">
    <location>
        <begin position="448"/>
        <end position="457"/>
    </location>
</feature>
<reference evidence="7" key="3">
    <citation type="submission" date="2023-07" db="EMBL/GenBank/DDBJ databases">
        <title>Description of Mycobacterium gordonae subsp. intergordonae subsp.nov. and Mycobacterium gordonae subsp. gordonae subsp. nov.</title>
        <authorList>
            <person name="Huang H."/>
        </authorList>
    </citation>
    <scope>NUCLEOTIDE SEQUENCE [LARGE SCALE GENOMIC DNA]</scope>
    <source>
        <strain evidence="7">24</strain>
    </source>
</reference>
<dbReference type="PRINTS" id="PR00385">
    <property type="entry name" value="P450"/>
</dbReference>
<keyword evidence="3 4" id="KW-0479">Metal-binding</keyword>